<keyword evidence="4 9" id="KW-0812">Transmembrane</keyword>
<dbReference type="SUPFAM" id="SSF56176">
    <property type="entry name" value="FAD-binding/transporter-associated domain-like"/>
    <property type="match status" value="1"/>
</dbReference>
<gene>
    <name evidence="12" type="ORF">METZ01_LOCUS62129</name>
</gene>
<dbReference type="InterPro" id="IPR036318">
    <property type="entry name" value="FAD-bd_PCMH-like_sf"/>
</dbReference>
<feature type="domain" description="CBS" evidence="10">
    <location>
        <begin position="272"/>
        <end position="331"/>
    </location>
</feature>
<dbReference type="InterPro" id="IPR016169">
    <property type="entry name" value="FAD-bd_PCMH_sub2"/>
</dbReference>
<organism evidence="12">
    <name type="scientific">marine metagenome</name>
    <dbReference type="NCBI Taxonomy" id="408172"/>
    <lineage>
        <taxon>unclassified sequences</taxon>
        <taxon>metagenomes</taxon>
        <taxon>ecological metagenomes</taxon>
    </lineage>
</organism>
<feature type="transmembrane region" description="Helical" evidence="9">
    <location>
        <begin position="61"/>
        <end position="85"/>
    </location>
</feature>
<keyword evidence="8 9" id="KW-0472">Membrane</keyword>
<sequence>MSILNLFLLLIIIFLILLSGFLSGSETAITAASKARVISKIKKGSKRANYLKKIIDKKETVISSLLLSNNLVNILASSLATAFFYDLFGITGIFYATLLMTFLLVLFAEVLPKTYSINKPTRTAMIISPFIYYLNKMLFPFVFFINSIVNLIINKKNFTNTKISDEQSEEELHGIIDLYKTSSPDSEHEKEMLQSILTLNDTAVEEVFTHRKNIFSINVDLDLNTMIEDINKSNFTRIPFWKKNPENIIGLLDKRILNIDINKDLDSKNIILERLKKPWFIPETTNLLDQLVLFKKKKEHLSFVIDEYGELLGLITLEDIIEEIVGEIVDEMDAPEIEFKINSQGKIISEGGQNLKDLYKKFDLDSPESDAATIGGYVMDLAKKIPLYGEIVNDEYFSYKVLSHSRKQILRLEIKKIN</sequence>
<comment type="similarity">
    <text evidence="2">Belongs to the UPF0053 family.</text>
</comment>
<dbReference type="Pfam" id="PF03471">
    <property type="entry name" value="CorC_HlyC"/>
    <property type="match status" value="1"/>
</dbReference>
<evidence type="ECO:0000256" key="4">
    <source>
        <dbReference type="ARBA" id="ARBA00022692"/>
    </source>
</evidence>
<keyword evidence="6 9" id="KW-1133">Transmembrane helix</keyword>
<evidence type="ECO:0000259" key="11">
    <source>
        <dbReference type="PROSITE" id="PS51846"/>
    </source>
</evidence>
<dbReference type="Pfam" id="PF01595">
    <property type="entry name" value="CNNM"/>
    <property type="match status" value="1"/>
</dbReference>
<dbReference type="GO" id="GO:0050660">
    <property type="term" value="F:flavin adenine dinucleotide binding"/>
    <property type="evidence" value="ECO:0007669"/>
    <property type="project" value="InterPro"/>
</dbReference>
<dbReference type="InterPro" id="IPR005170">
    <property type="entry name" value="Transptr-assoc_dom"/>
</dbReference>
<dbReference type="PROSITE" id="PS51846">
    <property type="entry name" value="CNNM"/>
    <property type="match status" value="1"/>
</dbReference>
<dbReference type="SMART" id="SM01091">
    <property type="entry name" value="CorC_HlyC"/>
    <property type="match status" value="1"/>
</dbReference>
<evidence type="ECO:0000256" key="5">
    <source>
        <dbReference type="ARBA" id="ARBA00022737"/>
    </source>
</evidence>
<dbReference type="InterPro" id="IPR002550">
    <property type="entry name" value="CNNM"/>
</dbReference>
<keyword evidence="5" id="KW-0677">Repeat</keyword>
<evidence type="ECO:0000256" key="3">
    <source>
        <dbReference type="ARBA" id="ARBA00022475"/>
    </source>
</evidence>
<name>A0A381SZ32_9ZZZZ</name>
<dbReference type="InterPro" id="IPR046342">
    <property type="entry name" value="CBS_dom_sf"/>
</dbReference>
<evidence type="ECO:0000256" key="1">
    <source>
        <dbReference type="ARBA" id="ARBA00004651"/>
    </source>
</evidence>
<dbReference type="PROSITE" id="PS51371">
    <property type="entry name" value="CBS"/>
    <property type="match status" value="1"/>
</dbReference>
<evidence type="ECO:0000256" key="7">
    <source>
        <dbReference type="ARBA" id="ARBA00023122"/>
    </source>
</evidence>
<dbReference type="InterPro" id="IPR044751">
    <property type="entry name" value="Ion_transp-like_CBS"/>
</dbReference>
<dbReference type="PANTHER" id="PTHR22777">
    <property type="entry name" value="HEMOLYSIN-RELATED"/>
    <property type="match status" value="1"/>
</dbReference>
<evidence type="ECO:0000313" key="12">
    <source>
        <dbReference type="EMBL" id="SVA09275.1"/>
    </source>
</evidence>
<evidence type="ECO:0000259" key="10">
    <source>
        <dbReference type="PROSITE" id="PS51371"/>
    </source>
</evidence>
<accession>A0A381SZ32</accession>
<feature type="transmembrane region" description="Helical" evidence="9">
    <location>
        <begin position="131"/>
        <end position="153"/>
    </location>
</feature>
<dbReference type="AlphaFoldDB" id="A0A381SZ32"/>
<comment type="subcellular location">
    <subcellularLocation>
        <location evidence="1">Cell membrane</location>
        <topology evidence="1">Multi-pass membrane protein</topology>
    </subcellularLocation>
</comment>
<dbReference type="InterPro" id="IPR000644">
    <property type="entry name" value="CBS_dom"/>
</dbReference>
<dbReference type="PANTHER" id="PTHR22777:SF32">
    <property type="entry name" value="UPF0053 INNER MEMBRANE PROTEIN YFJD"/>
    <property type="match status" value="1"/>
</dbReference>
<evidence type="ECO:0008006" key="13">
    <source>
        <dbReference type="Google" id="ProtNLM"/>
    </source>
</evidence>
<evidence type="ECO:0000256" key="9">
    <source>
        <dbReference type="SAM" id="Phobius"/>
    </source>
</evidence>
<dbReference type="EMBL" id="UINC01003791">
    <property type="protein sequence ID" value="SVA09275.1"/>
    <property type="molecule type" value="Genomic_DNA"/>
</dbReference>
<dbReference type="Gene3D" id="3.30.465.10">
    <property type="match status" value="1"/>
</dbReference>
<dbReference type="SUPFAM" id="SSF54631">
    <property type="entry name" value="CBS-domain pair"/>
    <property type="match status" value="1"/>
</dbReference>
<proteinExistence type="inferred from homology"/>
<evidence type="ECO:0000256" key="8">
    <source>
        <dbReference type="ARBA" id="ARBA00023136"/>
    </source>
</evidence>
<feature type="transmembrane region" description="Helical" evidence="9">
    <location>
        <begin position="92"/>
        <end position="111"/>
    </location>
</feature>
<dbReference type="Gene3D" id="3.10.580.10">
    <property type="entry name" value="CBS-domain"/>
    <property type="match status" value="1"/>
</dbReference>
<dbReference type="CDD" id="cd04590">
    <property type="entry name" value="CBS_pair_CorC_HlyC_assoc"/>
    <property type="match status" value="1"/>
</dbReference>
<dbReference type="Pfam" id="PF00571">
    <property type="entry name" value="CBS"/>
    <property type="match status" value="1"/>
</dbReference>
<dbReference type="GO" id="GO:0005886">
    <property type="term" value="C:plasma membrane"/>
    <property type="evidence" value="ECO:0007669"/>
    <property type="project" value="UniProtKB-SubCell"/>
</dbReference>
<keyword evidence="7" id="KW-0129">CBS domain</keyword>
<evidence type="ECO:0000256" key="2">
    <source>
        <dbReference type="ARBA" id="ARBA00006337"/>
    </source>
</evidence>
<feature type="domain" description="CNNM transmembrane" evidence="11">
    <location>
        <begin position="1"/>
        <end position="192"/>
    </location>
</feature>
<reference evidence="12" key="1">
    <citation type="submission" date="2018-05" db="EMBL/GenBank/DDBJ databases">
        <authorList>
            <person name="Lanie J.A."/>
            <person name="Ng W.-L."/>
            <person name="Kazmierczak K.M."/>
            <person name="Andrzejewski T.M."/>
            <person name="Davidsen T.M."/>
            <person name="Wayne K.J."/>
            <person name="Tettelin H."/>
            <person name="Glass J.I."/>
            <person name="Rusch D."/>
            <person name="Podicherti R."/>
            <person name="Tsui H.-C.T."/>
            <person name="Winkler M.E."/>
        </authorList>
    </citation>
    <scope>NUCLEOTIDE SEQUENCE</scope>
</reference>
<evidence type="ECO:0000256" key="6">
    <source>
        <dbReference type="ARBA" id="ARBA00022989"/>
    </source>
</evidence>
<keyword evidence="3" id="KW-1003">Cell membrane</keyword>
<protein>
    <recommendedName>
        <fullName evidence="13">CNNM transmembrane domain-containing protein</fullName>
    </recommendedName>
</protein>